<comment type="caution">
    <text evidence="1">The sequence shown here is derived from an EMBL/GenBank/DDBJ whole genome shotgun (WGS) entry which is preliminary data.</text>
</comment>
<organism evidence="1 2">
    <name type="scientific">Chryseobacterium antibioticum</name>
    <dbReference type="NCBI Taxonomy" id="2728847"/>
    <lineage>
        <taxon>Bacteria</taxon>
        <taxon>Pseudomonadati</taxon>
        <taxon>Bacteroidota</taxon>
        <taxon>Flavobacteriia</taxon>
        <taxon>Flavobacteriales</taxon>
        <taxon>Weeksellaceae</taxon>
        <taxon>Chryseobacterium group</taxon>
        <taxon>Chryseobacterium</taxon>
    </lineage>
</organism>
<dbReference type="Proteomes" id="UP000544054">
    <property type="component" value="Unassembled WGS sequence"/>
</dbReference>
<gene>
    <name evidence="1" type="ORF">HHL23_09505</name>
</gene>
<proteinExistence type="predicted"/>
<accession>A0A7Y0FRW3</accession>
<dbReference type="EMBL" id="JABBGI010000010">
    <property type="protein sequence ID" value="NML70036.1"/>
    <property type="molecule type" value="Genomic_DNA"/>
</dbReference>
<keyword evidence="2" id="KW-1185">Reference proteome</keyword>
<evidence type="ECO:0000313" key="1">
    <source>
        <dbReference type="EMBL" id="NML70036.1"/>
    </source>
</evidence>
<protein>
    <submittedName>
        <fullName evidence="1">Uncharacterized protein</fullName>
    </submittedName>
</protein>
<sequence length="122" mass="12906">MNNIKKFTGSRQKVVFDSVLATYPGGVNVENTDAKLRFTNNVLPAGTVIVSNGSSGWKVLNVALTAPLLATAIGLVLQDIAIEDFTLSSVVTDGTARIDALPDKEKTGIALLKAALPKITFY</sequence>
<reference evidence="1 2" key="1">
    <citation type="submission" date="2020-04" db="EMBL/GenBank/DDBJ databases">
        <title>Chryseobacterium sp. RP-3-3 sp. nov., isolated from Jeju soil.</title>
        <authorList>
            <person name="Dahal R.H."/>
        </authorList>
    </citation>
    <scope>NUCLEOTIDE SEQUENCE [LARGE SCALE GENOMIC DNA]</scope>
    <source>
        <strain evidence="1 2">RP-3-3</strain>
    </source>
</reference>
<name>A0A7Y0FRW3_9FLAO</name>
<dbReference type="AlphaFoldDB" id="A0A7Y0FRW3"/>
<dbReference type="RefSeq" id="WP_169234575.1">
    <property type="nucleotide sequence ID" value="NZ_JABBGI010000010.1"/>
</dbReference>
<evidence type="ECO:0000313" key="2">
    <source>
        <dbReference type="Proteomes" id="UP000544054"/>
    </source>
</evidence>